<reference evidence="9 10" key="1">
    <citation type="submission" date="2019-10" db="EMBL/GenBank/DDBJ databases">
        <authorList>
            <person name="Palmer J.M."/>
        </authorList>
    </citation>
    <scope>NUCLEOTIDE SEQUENCE [LARGE SCALE GENOMIC DNA]</scope>
    <source>
        <strain evidence="9 10">TWF718</strain>
    </source>
</reference>
<name>A0AAN8MUI9_9PEZI</name>
<protein>
    <recommendedName>
        <fullName evidence="8">Rhodopsin domain-containing protein</fullName>
    </recommendedName>
</protein>
<feature type="transmembrane region" description="Helical" evidence="7">
    <location>
        <begin position="20"/>
        <end position="45"/>
    </location>
</feature>
<feature type="transmembrane region" description="Helical" evidence="7">
    <location>
        <begin position="57"/>
        <end position="77"/>
    </location>
</feature>
<evidence type="ECO:0000313" key="9">
    <source>
        <dbReference type="EMBL" id="KAK6335071.1"/>
    </source>
</evidence>
<comment type="similarity">
    <text evidence="5">Belongs to the SAT4 family.</text>
</comment>
<dbReference type="GO" id="GO:0016020">
    <property type="term" value="C:membrane"/>
    <property type="evidence" value="ECO:0007669"/>
    <property type="project" value="UniProtKB-SubCell"/>
</dbReference>
<evidence type="ECO:0000313" key="10">
    <source>
        <dbReference type="Proteomes" id="UP001313282"/>
    </source>
</evidence>
<dbReference type="InterPro" id="IPR049326">
    <property type="entry name" value="Rhodopsin_dom_fungi"/>
</dbReference>
<evidence type="ECO:0000256" key="4">
    <source>
        <dbReference type="ARBA" id="ARBA00023136"/>
    </source>
</evidence>
<keyword evidence="4 7" id="KW-0472">Membrane</keyword>
<evidence type="ECO:0000256" key="6">
    <source>
        <dbReference type="SAM" id="MobiDB-lite"/>
    </source>
</evidence>
<dbReference type="InterPro" id="IPR052337">
    <property type="entry name" value="SAT4-like"/>
</dbReference>
<sequence length="224" mass="23960">MSTLAAQINSQDIGCTNRVVFYLSTSVLHIVADVIIAILPIPLVLKIKGPLIYRISLLGALMLGLLATIACAGRLVILVEAYRSKGYFYQYATMINTWSYTECALGIIGASIPALKPVLRKIFQVLGAAGWTNASCTGPQDRSGQSGSLPYHVAIEENKRRINDLDLVETGATKDSQCSMSDSKPRTDSSGSSSARTQATLTTRPEVSVPLAAKLRMSGCNSTC</sequence>
<dbReference type="PANTHER" id="PTHR33048">
    <property type="entry name" value="PTH11-LIKE INTEGRAL MEMBRANE PROTEIN (AFU_ORTHOLOGUE AFUA_5G11245)"/>
    <property type="match status" value="1"/>
</dbReference>
<keyword evidence="10" id="KW-1185">Reference proteome</keyword>
<evidence type="ECO:0000256" key="1">
    <source>
        <dbReference type="ARBA" id="ARBA00004141"/>
    </source>
</evidence>
<dbReference type="AlphaFoldDB" id="A0AAN8MUI9"/>
<feature type="domain" description="Rhodopsin" evidence="8">
    <location>
        <begin position="14"/>
        <end position="121"/>
    </location>
</feature>
<gene>
    <name evidence="9" type="ORF">TWF718_010513</name>
</gene>
<comment type="subcellular location">
    <subcellularLocation>
        <location evidence="1">Membrane</location>
        <topology evidence="1">Multi-pass membrane protein</topology>
    </subcellularLocation>
</comment>
<proteinExistence type="inferred from homology"/>
<evidence type="ECO:0000259" key="8">
    <source>
        <dbReference type="Pfam" id="PF20684"/>
    </source>
</evidence>
<feature type="region of interest" description="Disordered" evidence="6">
    <location>
        <begin position="173"/>
        <end position="206"/>
    </location>
</feature>
<evidence type="ECO:0000256" key="5">
    <source>
        <dbReference type="ARBA" id="ARBA00038359"/>
    </source>
</evidence>
<keyword evidence="3 7" id="KW-1133">Transmembrane helix</keyword>
<comment type="caution">
    <text evidence="9">The sequence shown here is derived from an EMBL/GenBank/DDBJ whole genome shotgun (WGS) entry which is preliminary data.</text>
</comment>
<organism evidence="9 10">
    <name type="scientific">Orbilia javanica</name>
    <dbReference type="NCBI Taxonomy" id="47235"/>
    <lineage>
        <taxon>Eukaryota</taxon>
        <taxon>Fungi</taxon>
        <taxon>Dikarya</taxon>
        <taxon>Ascomycota</taxon>
        <taxon>Pezizomycotina</taxon>
        <taxon>Orbiliomycetes</taxon>
        <taxon>Orbiliales</taxon>
        <taxon>Orbiliaceae</taxon>
        <taxon>Orbilia</taxon>
    </lineage>
</organism>
<dbReference type="EMBL" id="JAVHNR010000008">
    <property type="protein sequence ID" value="KAK6335071.1"/>
    <property type="molecule type" value="Genomic_DNA"/>
</dbReference>
<feature type="compositionally biased region" description="Polar residues" evidence="6">
    <location>
        <begin position="173"/>
        <end position="205"/>
    </location>
</feature>
<dbReference type="Pfam" id="PF20684">
    <property type="entry name" value="Fung_rhodopsin"/>
    <property type="match status" value="1"/>
</dbReference>
<evidence type="ECO:0000256" key="2">
    <source>
        <dbReference type="ARBA" id="ARBA00022692"/>
    </source>
</evidence>
<dbReference type="PANTHER" id="PTHR33048:SF47">
    <property type="entry name" value="INTEGRAL MEMBRANE PROTEIN-RELATED"/>
    <property type="match status" value="1"/>
</dbReference>
<evidence type="ECO:0000256" key="3">
    <source>
        <dbReference type="ARBA" id="ARBA00022989"/>
    </source>
</evidence>
<keyword evidence="2 7" id="KW-0812">Transmembrane</keyword>
<accession>A0AAN8MUI9</accession>
<dbReference type="Proteomes" id="UP001313282">
    <property type="component" value="Unassembled WGS sequence"/>
</dbReference>
<evidence type="ECO:0000256" key="7">
    <source>
        <dbReference type="SAM" id="Phobius"/>
    </source>
</evidence>